<proteinExistence type="predicted"/>
<protein>
    <submittedName>
        <fullName evidence="1">Uncharacterized protein</fullName>
    </submittedName>
</protein>
<sequence length="224" mass="26384">MSEQLQILIKWFNKLEDKQKDDLMKHINSKAFLPEKETFNSFKALRNEIVNLITTGQEEDIILQKLTVGGMEEKTGNIFFKYCSSMLNPLRECQIINSLELDGLKNVMDFIIHKMFIYREYGHYPFDTVVKAGNFRNQTEAQKVLRFLHKTIFQVARRDISPDTFKLILLNDYDLSPDSVEIITDLLKTNAYELHQAQLFYIIDEVQDRLEELFADEDDEVEED</sequence>
<gene>
    <name evidence="1" type="ORF">SAMN02746098_00826</name>
</gene>
<accession>A0A1M5SF21</accession>
<dbReference type="STRING" id="1121420.SAMN02746098_00826"/>
<organism evidence="1 2">
    <name type="scientific">Desulfosporosinus lacus DSM 15449</name>
    <dbReference type="NCBI Taxonomy" id="1121420"/>
    <lineage>
        <taxon>Bacteria</taxon>
        <taxon>Bacillati</taxon>
        <taxon>Bacillota</taxon>
        <taxon>Clostridia</taxon>
        <taxon>Eubacteriales</taxon>
        <taxon>Desulfitobacteriaceae</taxon>
        <taxon>Desulfosporosinus</taxon>
    </lineage>
</organism>
<dbReference type="RefSeq" id="WP_073028051.1">
    <property type="nucleotide sequence ID" value="NZ_FQXJ01000003.1"/>
</dbReference>
<dbReference type="EMBL" id="FQXJ01000003">
    <property type="protein sequence ID" value="SHH36878.1"/>
    <property type="molecule type" value="Genomic_DNA"/>
</dbReference>
<dbReference type="AlphaFoldDB" id="A0A1M5SF21"/>
<evidence type="ECO:0000313" key="1">
    <source>
        <dbReference type="EMBL" id="SHH36878.1"/>
    </source>
</evidence>
<dbReference type="Proteomes" id="UP000183954">
    <property type="component" value="Unassembled WGS sequence"/>
</dbReference>
<evidence type="ECO:0000313" key="2">
    <source>
        <dbReference type="Proteomes" id="UP000183954"/>
    </source>
</evidence>
<keyword evidence="2" id="KW-1185">Reference proteome</keyword>
<reference evidence="2" key="1">
    <citation type="submission" date="2016-11" db="EMBL/GenBank/DDBJ databases">
        <authorList>
            <person name="Varghese N."/>
            <person name="Submissions S."/>
        </authorList>
    </citation>
    <scope>NUCLEOTIDE SEQUENCE [LARGE SCALE GENOMIC DNA]</scope>
    <source>
        <strain evidence="2">DSM 15449</strain>
    </source>
</reference>
<name>A0A1M5SF21_9FIRM</name>